<name>A0A2X3KJA0_9BACT</name>
<dbReference type="Pfam" id="PF11967">
    <property type="entry name" value="RecO_N"/>
    <property type="match status" value="1"/>
</dbReference>
<gene>
    <name evidence="7 9" type="primary">recO</name>
    <name evidence="9" type="ORF">BARAN1_0437</name>
</gene>
<protein>
    <recommendedName>
        <fullName evidence="2 7">DNA repair protein RecO</fullName>
    </recommendedName>
    <alternativeName>
        <fullName evidence="6 7">Recombination protein O</fullName>
    </alternativeName>
</protein>
<evidence type="ECO:0000256" key="3">
    <source>
        <dbReference type="ARBA" id="ARBA00022763"/>
    </source>
</evidence>
<accession>A0A2X3KJA0</accession>
<dbReference type="EMBL" id="LS483254">
    <property type="protein sequence ID" value="SQD92462.1"/>
    <property type="molecule type" value="Genomic_DNA"/>
</dbReference>
<keyword evidence="5 7" id="KW-0234">DNA repair</keyword>
<evidence type="ECO:0000256" key="1">
    <source>
        <dbReference type="ARBA" id="ARBA00007452"/>
    </source>
</evidence>
<dbReference type="Gene3D" id="1.20.1440.120">
    <property type="entry name" value="Recombination protein O, C-terminal domain"/>
    <property type="match status" value="1"/>
</dbReference>
<proteinExistence type="inferred from homology"/>
<comment type="similarity">
    <text evidence="1 7">Belongs to the RecO family.</text>
</comment>
<dbReference type="Gene3D" id="6.20.220.20">
    <property type="entry name" value="Recombination protein O, zinc-binding domain"/>
    <property type="match status" value="1"/>
</dbReference>
<dbReference type="InterPro" id="IPR042242">
    <property type="entry name" value="RecO_C"/>
</dbReference>
<dbReference type="GO" id="GO:0006302">
    <property type="term" value="P:double-strand break repair"/>
    <property type="evidence" value="ECO:0007669"/>
    <property type="project" value="TreeGrafter"/>
</dbReference>
<dbReference type="InterPro" id="IPR022572">
    <property type="entry name" value="DNA_rep/recomb_RecO_N"/>
</dbReference>
<dbReference type="OrthoDB" id="9812244at2"/>
<dbReference type="PANTHER" id="PTHR33991">
    <property type="entry name" value="DNA REPAIR PROTEIN RECO"/>
    <property type="match status" value="1"/>
</dbReference>
<dbReference type="InterPro" id="IPR037278">
    <property type="entry name" value="ARFGAP/RecO"/>
</dbReference>
<comment type="function">
    <text evidence="7">Involved in DNA repair and RecF pathway recombination.</text>
</comment>
<evidence type="ECO:0000256" key="4">
    <source>
        <dbReference type="ARBA" id="ARBA00023172"/>
    </source>
</evidence>
<feature type="domain" description="DNA replication/recombination mediator RecO N-terminal" evidence="8">
    <location>
        <begin position="4"/>
        <end position="79"/>
    </location>
</feature>
<organism evidence="9 10">
    <name type="scientific">Candidatus Bipolaricaulis anaerobius</name>
    <dbReference type="NCBI Taxonomy" id="2026885"/>
    <lineage>
        <taxon>Bacteria</taxon>
        <taxon>Candidatus Bipolaricaulota</taxon>
        <taxon>Candidatus Bipolaricaulia</taxon>
        <taxon>Candidatus Bipolaricaulales</taxon>
        <taxon>Candidatus Bipolaricaulaceae</taxon>
        <taxon>Candidatus Bipolaricaulis</taxon>
    </lineage>
</organism>
<dbReference type="Gene3D" id="2.40.50.140">
    <property type="entry name" value="Nucleic acid-binding proteins"/>
    <property type="match status" value="1"/>
</dbReference>
<evidence type="ECO:0000256" key="2">
    <source>
        <dbReference type="ARBA" id="ARBA00021310"/>
    </source>
</evidence>
<evidence type="ECO:0000256" key="7">
    <source>
        <dbReference type="HAMAP-Rule" id="MF_00201"/>
    </source>
</evidence>
<keyword evidence="3 7" id="KW-0227">DNA damage</keyword>
<dbReference type="GO" id="GO:0006310">
    <property type="term" value="P:DNA recombination"/>
    <property type="evidence" value="ECO:0007669"/>
    <property type="project" value="UniProtKB-UniRule"/>
</dbReference>
<evidence type="ECO:0000313" key="10">
    <source>
        <dbReference type="Proteomes" id="UP000249818"/>
    </source>
</evidence>
<dbReference type="HAMAP" id="MF_00201">
    <property type="entry name" value="RecO"/>
    <property type="match status" value="1"/>
</dbReference>
<keyword evidence="4 7" id="KW-0233">DNA recombination</keyword>
<sequence>MAELSRDRGIVLRTQDHAETDRIAVLLTPRGRLDVLAKGARRLEGPVGAVLDPLHVVDVIHYRRRGLHLLKEASLVRTFPHVRGDLERATAALKALAWVVDLVPADAPDDRPYALTLEALAGLDEGLPPPVFTVAYLLRLLGAGGHAPHLRGCVRCGALVGLTWSPERGGLLCVRCGGRGEPVPPRLWRSLDALARLPVPALARLKLAEEDLAAGIRLLDEFRVAQLSR</sequence>
<dbReference type="SUPFAM" id="SSF57863">
    <property type="entry name" value="ArfGap/RecO-like zinc finger"/>
    <property type="match status" value="1"/>
</dbReference>
<dbReference type="NCBIfam" id="TIGR00613">
    <property type="entry name" value="reco"/>
    <property type="match status" value="1"/>
</dbReference>
<dbReference type="RefSeq" id="WP_122030677.1">
    <property type="nucleotide sequence ID" value="NZ_LS483254.1"/>
</dbReference>
<dbReference type="PANTHER" id="PTHR33991:SF1">
    <property type="entry name" value="DNA REPAIR PROTEIN RECO"/>
    <property type="match status" value="1"/>
</dbReference>
<reference evidence="10" key="1">
    <citation type="submission" date="2018-05" db="EMBL/GenBank/DDBJ databases">
        <authorList>
            <person name="Hao L."/>
        </authorList>
    </citation>
    <scope>NUCLEOTIDE SEQUENCE [LARGE SCALE GENOMIC DNA]</scope>
</reference>
<evidence type="ECO:0000313" key="9">
    <source>
        <dbReference type="EMBL" id="SQD92462.1"/>
    </source>
</evidence>
<evidence type="ECO:0000256" key="5">
    <source>
        <dbReference type="ARBA" id="ARBA00023204"/>
    </source>
</evidence>
<dbReference type="SUPFAM" id="SSF50249">
    <property type="entry name" value="Nucleic acid-binding proteins"/>
    <property type="match status" value="1"/>
</dbReference>
<keyword evidence="10" id="KW-1185">Reference proteome</keyword>
<dbReference type="Proteomes" id="UP000249818">
    <property type="component" value="Chromosome BARAN1"/>
</dbReference>
<evidence type="ECO:0000259" key="8">
    <source>
        <dbReference type="Pfam" id="PF11967"/>
    </source>
</evidence>
<dbReference type="AlphaFoldDB" id="A0A2X3KJA0"/>
<dbReference type="InterPro" id="IPR012340">
    <property type="entry name" value="NA-bd_OB-fold"/>
</dbReference>
<dbReference type="KEGG" id="bana:BARAN1_0437"/>
<dbReference type="Pfam" id="PF02565">
    <property type="entry name" value="RecO_C"/>
    <property type="match status" value="1"/>
</dbReference>
<dbReference type="GO" id="GO:0043590">
    <property type="term" value="C:bacterial nucleoid"/>
    <property type="evidence" value="ECO:0007669"/>
    <property type="project" value="TreeGrafter"/>
</dbReference>
<dbReference type="InterPro" id="IPR003717">
    <property type="entry name" value="RecO"/>
</dbReference>
<evidence type="ECO:0000256" key="6">
    <source>
        <dbReference type="ARBA" id="ARBA00033409"/>
    </source>
</evidence>